<keyword evidence="2" id="KW-1185">Reference proteome</keyword>
<organism evidence="1 2">
    <name type="scientific">Endozoicomonas montiporae</name>
    <dbReference type="NCBI Taxonomy" id="1027273"/>
    <lineage>
        <taxon>Bacteria</taxon>
        <taxon>Pseudomonadati</taxon>
        <taxon>Pseudomonadota</taxon>
        <taxon>Gammaproteobacteria</taxon>
        <taxon>Oceanospirillales</taxon>
        <taxon>Endozoicomonadaceae</taxon>
        <taxon>Endozoicomonas</taxon>
    </lineage>
</organism>
<proteinExistence type="predicted"/>
<sequence>MKPTASNLHAMKLEEAANALGHDLETGLPIEPVSIIDKPVPERKPTCHDDFPAIAEKATKNQVDGFLKQAIENNHPKQLYSVFNFMLEHEYTPEQIIRALGHIHKGAPDMEPGLLEWGLTHEDVKIKGTKGKALFVAIFIQARNEHYKAAIDTLELSKKHRKGVPHDFTEAMADLEIEAWLGFMKDEQKQGTSPKVILEQLESLCEQGIWSRDLAQFGVPVGAAWFREQAVKSMEQGQYSEAFKSLEQAINLPEDDPEVTYSLYSNCISEVIHHPRFQTQMTEQLTDALFNKIDQLHRKDFKSDELKLAQKTLLSLTPRGL</sequence>
<reference evidence="1 2" key="1">
    <citation type="submission" date="2014-06" db="EMBL/GenBank/DDBJ databases">
        <title>Whole Genome Sequences of Three Symbiotic Endozoicomonas Bacteria.</title>
        <authorList>
            <person name="Neave M.J."/>
            <person name="Apprill A."/>
            <person name="Voolstra C.R."/>
        </authorList>
    </citation>
    <scope>NUCLEOTIDE SEQUENCE [LARGE SCALE GENOMIC DNA]</scope>
    <source>
        <strain evidence="1 2">LMG 24815</strain>
    </source>
</reference>
<dbReference type="EMBL" id="JOKG01000002">
    <property type="protein sequence ID" value="KEQ14897.1"/>
    <property type="molecule type" value="Genomic_DNA"/>
</dbReference>
<evidence type="ECO:0000313" key="2">
    <source>
        <dbReference type="Proteomes" id="UP000028006"/>
    </source>
</evidence>
<evidence type="ECO:0000313" key="1">
    <source>
        <dbReference type="EMBL" id="KEQ14897.1"/>
    </source>
</evidence>
<comment type="caution">
    <text evidence="1">The sequence shown here is derived from an EMBL/GenBank/DDBJ whole genome shotgun (WGS) entry which is preliminary data.</text>
</comment>
<dbReference type="AlphaFoldDB" id="A0A081N8X4"/>
<protein>
    <submittedName>
        <fullName evidence="1">Uncharacterized protein</fullName>
    </submittedName>
</protein>
<dbReference type="Proteomes" id="UP000028006">
    <property type="component" value="Unassembled WGS sequence"/>
</dbReference>
<dbReference type="RefSeq" id="WP_034875043.1">
    <property type="nucleotide sequence ID" value="NZ_JOKG01000002.1"/>
</dbReference>
<gene>
    <name evidence="1" type="ORF">GZ77_11585</name>
</gene>
<accession>A0A081N8X4</accession>
<name>A0A081N8X4_9GAMM</name>